<feature type="compositionally biased region" description="Low complexity" evidence="1">
    <location>
        <begin position="75"/>
        <end position="89"/>
    </location>
</feature>
<keyword evidence="3" id="KW-1185">Reference proteome</keyword>
<dbReference type="Proteomes" id="UP001159427">
    <property type="component" value="Unassembled WGS sequence"/>
</dbReference>
<organism evidence="2 3">
    <name type="scientific">Porites evermanni</name>
    <dbReference type="NCBI Taxonomy" id="104178"/>
    <lineage>
        <taxon>Eukaryota</taxon>
        <taxon>Metazoa</taxon>
        <taxon>Cnidaria</taxon>
        <taxon>Anthozoa</taxon>
        <taxon>Hexacorallia</taxon>
        <taxon>Scleractinia</taxon>
        <taxon>Fungiina</taxon>
        <taxon>Poritidae</taxon>
        <taxon>Porites</taxon>
    </lineage>
</organism>
<reference evidence="2 3" key="1">
    <citation type="submission" date="2022-05" db="EMBL/GenBank/DDBJ databases">
        <authorList>
            <consortium name="Genoscope - CEA"/>
            <person name="William W."/>
        </authorList>
    </citation>
    <scope>NUCLEOTIDE SEQUENCE [LARGE SCALE GENOMIC DNA]</scope>
</reference>
<evidence type="ECO:0000256" key="1">
    <source>
        <dbReference type="SAM" id="MobiDB-lite"/>
    </source>
</evidence>
<evidence type="ECO:0000313" key="2">
    <source>
        <dbReference type="EMBL" id="CAH3024655.1"/>
    </source>
</evidence>
<feature type="non-terminal residue" evidence="2">
    <location>
        <position position="1"/>
    </location>
</feature>
<feature type="compositionally biased region" description="Gly residues" evidence="1">
    <location>
        <begin position="29"/>
        <end position="54"/>
    </location>
</feature>
<name>A0ABN8M646_9CNID</name>
<comment type="caution">
    <text evidence="2">The sequence shown here is derived from an EMBL/GenBank/DDBJ whole genome shotgun (WGS) entry which is preliminary data.</text>
</comment>
<dbReference type="EMBL" id="CALNXI010000313">
    <property type="protein sequence ID" value="CAH3024655.1"/>
    <property type="molecule type" value="Genomic_DNA"/>
</dbReference>
<feature type="region of interest" description="Disordered" evidence="1">
    <location>
        <begin position="24"/>
        <end position="115"/>
    </location>
</feature>
<accession>A0ABN8M646</accession>
<evidence type="ECO:0000313" key="3">
    <source>
        <dbReference type="Proteomes" id="UP001159427"/>
    </source>
</evidence>
<sequence>KNFALFTYRRLEYTRDQLLEFKKQIDNKGGQGQGEEQGGGFGGGFGGFGGGGGNEPSKHVPHGSKPGTQQRDRSISSVSVHSSGRPKSSLSTLTDKGTPEPAIEEVSEEPSALEQEIAYEEQIRLENRKKAL</sequence>
<protein>
    <submittedName>
        <fullName evidence="2">Uncharacterized protein</fullName>
    </submittedName>
</protein>
<gene>
    <name evidence="2" type="ORF">PEVE_00023593</name>
</gene>
<proteinExistence type="predicted"/>